<dbReference type="GO" id="GO:0000978">
    <property type="term" value="F:RNA polymerase II cis-regulatory region sequence-specific DNA binding"/>
    <property type="evidence" value="ECO:0007669"/>
    <property type="project" value="TreeGrafter"/>
</dbReference>
<keyword evidence="5" id="KW-0862">Zinc</keyword>
<evidence type="ECO:0000313" key="10">
    <source>
        <dbReference type="EMBL" id="KNZ59108.1"/>
    </source>
</evidence>
<accession>A0A0L6VEC3</accession>
<dbReference type="InterPro" id="IPR036236">
    <property type="entry name" value="Znf_C2H2_sf"/>
</dbReference>
<protein>
    <recommendedName>
        <fullName evidence="9">C2H2-type domain-containing protein</fullName>
    </recommendedName>
</protein>
<feature type="domain" description="C2H2-type" evidence="9">
    <location>
        <begin position="349"/>
        <end position="376"/>
    </location>
</feature>
<keyword evidence="3" id="KW-0677">Repeat</keyword>
<evidence type="ECO:0000256" key="1">
    <source>
        <dbReference type="ARBA" id="ARBA00004123"/>
    </source>
</evidence>
<keyword evidence="6" id="KW-0539">Nucleus</keyword>
<dbReference type="Gene3D" id="3.30.160.60">
    <property type="entry name" value="Classic Zinc Finger"/>
    <property type="match status" value="2"/>
</dbReference>
<feature type="compositionally biased region" description="Low complexity" evidence="8">
    <location>
        <begin position="290"/>
        <end position="302"/>
    </location>
</feature>
<comment type="caution">
    <text evidence="10">The sequence shown here is derived from an EMBL/GenBank/DDBJ whole genome shotgun (WGS) entry which is preliminary data.</text>
</comment>
<dbReference type="GO" id="GO:0000981">
    <property type="term" value="F:DNA-binding transcription factor activity, RNA polymerase II-specific"/>
    <property type="evidence" value="ECO:0007669"/>
    <property type="project" value="TreeGrafter"/>
</dbReference>
<dbReference type="PROSITE" id="PS50157">
    <property type="entry name" value="ZINC_FINGER_C2H2_2"/>
    <property type="match status" value="1"/>
</dbReference>
<evidence type="ECO:0000259" key="9">
    <source>
        <dbReference type="PROSITE" id="PS50157"/>
    </source>
</evidence>
<dbReference type="Proteomes" id="UP000037035">
    <property type="component" value="Unassembled WGS sequence"/>
</dbReference>
<evidence type="ECO:0000256" key="6">
    <source>
        <dbReference type="ARBA" id="ARBA00023242"/>
    </source>
</evidence>
<evidence type="ECO:0000256" key="4">
    <source>
        <dbReference type="ARBA" id="ARBA00022771"/>
    </source>
</evidence>
<feature type="region of interest" description="Disordered" evidence="8">
    <location>
        <begin position="60"/>
        <end position="81"/>
    </location>
</feature>
<comment type="subcellular location">
    <subcellularLocation>
        <location evidence="1">Nucleus</location>
    </subcellularLocation>
</comment>
<dbReference type="OrthoDB" id="2496855at2759"/>
<dbReference type="GO" id="GO:0005634">
    <property type="term" value="C:nucleus"/>
    <property type="evidence" value="ECO:0007669"/>
    <property type="project" value="UniProtKB-SubCell"/>
</dbReference>
<dbReference type="STRING" id="27349.A0A0L6VEC3"/>
<dbReference type="PANTHER" id="PTHR23226:SF416">
    <property type="entry name" value="FI01424P"/>
    <property type="match status" value="1"/>
</dbReference>
<keyword evidence="11" id="KW-1185">Reference proteome</keyword>
<dbReference type="SUPFAM" id="SSF57667">
    <property type="entry name" value="beta-beta-alpha zinc fingers"/>
    <property type="match status" value="1"/>
</dbReference>
<evidence type="ECO:0000256" key="3">
    <source>
        <dbReference type="ARBA" id="ARBA00022737"/>
    </source>
</evidence>
<dbReference type="InterPro" id="IPR013087">
    <property type="entry name" value="Znf_C2H2_type"/>
</dbReference>
<name>A0A0L6VEC3_9BASI</name>
<keyword evidence="2" id="KW-0479">Metal-binding</keyword>
<dbReference type="FunFam" id="3.30.160.60:FF:000100">
    <property type="entry name" value="Zinc finger 45-like"/>
    <property type="match status" value="1"/>
</dbReference>
<sequence>MRSTESKVAINLTLAEVGASAKFVGVVKEVTNLDALAPLSPRGPSSSKLICMNTFRNPSPSPARYGSSHARQSSMSDYGMRVGNVTSGQSGRSYSISKNDLAAYSLSTQQRASSLASEGGGSLGSELSRPSSLLTSHGNCRLEKPCASLHYSQEPARPILPPIKSAKVVSLVNVIPSHSYPEHSQALQNKSYPNPFSLPHDGCRSVSTTFQPGACHETSSLGSTNGSTSTCSDNYFQERHRSKPPANSTHVAIANLTPPKMRISPSTGGSGPMPACHRGYNTEAQITTGQSNSSRESNSQSNHTACRSGTDQLLHQGHHGFDHVNADVNQEASVDYTTNHLASISEKKHRCGFCSQAFARRHDRDRHQRMHTGEKPYECPQCGKRFMRTDIASSSLNAEATLVKAEISRQRDARYGNQNQFVAVHAF</sequence>
<evidence type="ECO:0000256" key="8">
    <source>
        <dbReference type="SAM" id="MobiDB-lite"/>
    </source>
</evidence>
<reference evidence="10 11" key="1">
    <citation type="submission" date="2015-08" db="EMBL/GenBank/DDBJ databases">
        <title>Next Generation Sequencing and Analysis of the Genome of Puccinia sorghi L Schw, the Causal Agent of Maize Common Rust.</title>
        <authorList>
            <person name="Rochi L."/>
            <person name="Burguener G."/>
            <person name="Darino M."/>
            <person name="Turjanski A."/>
            <person name="Kreff E."/>
            <person name="Dieguez M.J."/>
            <person name="Sacco F."/>
        </authorList>
    </citation>
    <scope>NUCLEOTIDE SEQUENCE [LARGE SCALE GENOMIC DNA]</scope>
    <source>
        <strain evidence="10 11">RO10H11247</strain>
    </source>
</reference>
<dbReference type="EMBL" id="LAVV01006615">
    <property type="protein sequence ID" value="KNZ59108.1"/>
    <property type="molecule type" value="Genomic_DNA"/>
</dbReference>
<gene>
    <name evidence="10" type="ORF">VP01_17g10</name>
</gene>
<evidence type="ECO:0000256" key="7">
    <source>
        <dbReference type="PROSITE-ProRule" id="PRU00042"/>
    </source>
</evidence>
<dbReference type="GO" id="GO:0008270">
    <property type="term" value="F:zinc ion binding"/>
    <property type="evidence" value="ECO:0007669"/>
    <property type="project" value="UniProtKB-KW"/>
</dbReference>
<dbReference type="PANTHER" id="PTHR23226">
    <property type="entry name" value="ZINC FINGER AND SCAN DOMAIN-CONTAINING"/>
    <property type="match status" value="1"/>
</dbReference>
<keyword evidence="4 7" id="KW-0863">Zinc-finger</keyword>
<dbReference type="AlphaFoldDB" id="A0A0L6VEC3"/>
<organism evidence="10 11">
    <name type="scientific">Puccinia sorghi</name>
    <dbReference type="NCBI Taxonomy" id="27349"/>
    <lineage>
        <taxon>Eukaryota</taxon>
        <taxon>Fungi</taxon>
        <taxon>Dikarya</taxon>
        <taxon>Basidiomycota</taxon>
        <taxon>Pucciniomycotina</taxon>
        <taxon>Pucciniomycetes</taxon>
        <taxon>Pucciniales</taxon>
        <taxon>Pucciniaceae</taxon>
        <taxon>Puccinia</taxon>
    </lineage>
</organism>
<dbReference type="VEuPathDB" id="FungiDB:VP01_17g10"/>
<feature type="region of interest" description="Disordered" evidence="8">
    <location>
        <begin position="286"/>
        <end position="307"/>
    </location>
</feature>
<evidence type="ECO:0000256" key="2">
    <source>
        <dbReference type="ARBA" id="ARBA00022723"/>
    </source>
</evidence>
<proteinExistence type="predicted"/>
<evidence type="ECO:0000256" key="5">
    <source>
        <dbReference type="ARBA" id="ARBA00022833"/>
    </source>
</evidence>
<dbReference type="PROSITE" id="PS00028">
    <property type="entry name" value="ZINC_FINGER_C2H2_1"/>
    <property type="match status" value="1"/>
</dbReference>
<evidence type="ECO:0000313" key="11">
    <source>
        <dbReference type="Proteomes" id="UP000037035"/>
    </source>
</evidence>